<dbReference type="Gene3D" id="3.40.630.10">
    <property type="entry name" value="Zn peptidases"/>
    <property type="match status" value="1"/>
</dbReference>
<reference evidence="11 12" key="1">
    <citation type="journal article" date="2021" name="Microbiol. Resour. Announc.">
        <title>Draft Genome Sequence of Coralloluteibacterium stylophorae LMG 29479T.</title>
        <authorList>
            <person name="Karlyshev A.V."/>
            <person name="Kudryashova E.B."/>
            <person name="Ariskina E.V."/>
            <person name="Conroy A.P."/>
            <person name="Abidueva E.Y."/>
        </authorList>
    </citation>
    <scope>NUCLEOTIDE SEQUENCE [LARGE SCALE GENOMIC DNA]</scope>
    <source>
        <strain evidence="11 12">LMG 29479</strain>
    </source>
</reference>
<dbReference type="GO" id="GO:0008235">
    <property type="term" value="F:metalloexopeptidase activity"/>
    <property type="evidence" value="ECO:0007669"/>
    <property type="project" value="InterPro"/>
</dbReference>
<dbReference type="Gene3D" id="3.50.30.30">
    <property type="match status" value="1"/>
</dbReference>
<evidence type="ECO:0000256" key="7">
    <source>
        <dbReference type="SAM" id="MobiDB-lite"/>
    </source>
</evidence>
<evidence type="ECO:0000256" key="1">
    <source>
        <dbReference type="ARBA" id="ARBA00022438"/>
    </source>
</evidence>
<keyword evidence="6" id="KW-0862">Zinc</keyword>
<feature type="region of interest" description="Disordered" evidence="7">
    <location>
        <begin position="535"/>
        <end position="554"/>
    </location>
</feature>
<dbReference type="InterPro" id="IPR046450">
    <property type="entry name" value="PA_dom_sf"/>
</dbReference>
<evidence type="ECO:0000256" key="8">
    <source>
        <dbReference type="SAM" id="SignalP"/>
    </source>
</evidence>
<feature type="domain" description="Peptidase M28" evidence="9">
    <location>
        <begin position="299"/>
        <end position="507"/>
    </location>
</feature>
<evidence type="ECO:0000256" key="6">
    <source>
        <dbReference type="ARBA" id="ARBA00022833"/>
    </source>
</evidence>
<dbReference type="PANTHER" id="PTHR12147:SF56">
    <property type="entry name" value="AMINOPEPTIDASE YDR415C-RELATED"/>
    <property type="match status" value="1"/>
</dbReference>
<dbReference type="CDD" id="cd04821">
    <property type="entry name" value="PA_M28_1_2"/>
    <property type="match status" value="1"/>
</dbReference>
<dbReference type="InterPro" id="IPR007484">
    <property type="entry name" value="Peptidase_M28"/>
</dbReference>
<gene>
    <name evidence="11" type="ORF">KB893_013725</name>
    <name evidence="10" type="ORF">KB893_09700</name>
</gene>
<feature type="chain" id="PRO_5042774203" evidence="8">
    <location>
        <begin position="21"/>
        <end position="554"/>
    </location>
</feature>
<dbReference type="AlphaFoldDB" id="A0A8J7VT88"/>
<evidence type="ECO:0000256" key="2">
    <source>
        <dbReference type="ARBA" id="ARBA00022670"/>
    </source>
</evidence>
<dbReference type="GO" id="GO:0004177">
    <property type="term" value="F:aminopeptidase activity"/>
    <property type="evidence" value="ECO:0007669"/>
    <property type="project" value="UniProtKB-KW"/>
</dbReference>
<dbReference type="GO" id="GO:0046872">
    <property type="term" value="F:metal ion binding"/>
    <property type="evidence" value="ECO:0007669"/>
    <property type="project" value="UniProtKB-KW"/>
</dbReference>
<dbReference type="InterPro" id="IPR045175">
    <property type="entry name" value="M28_fam"/>
</dbReference>
<dbReference type="SUPFAM" id="SSF52025">
    <property type="entry name" value="PA domain"/>
    <property type="match status" value="1"/>
</dbReference>
<evidence type="ECO:0000256" key="5">
    <source>
        <dbReference type="ARBA" id="ARBA00022801"/>
    </source>
</evidence>
<dbReference type="FunFam" id="3.40.630.10:FF:000088">
    <property type="entry name" value="Peptidase M20"/>
    <property type="match status" value="1"/>
</dbReference>
<keyword evidence="2" id="KW-0645">Protease</keyword>
<dbReference type="Proteomes" id="UP000675747">
    <property type="component" value="Unassembled WGS sequence"/>
</dbReference>
<evidence type="ECO:0000313" key="10">
    <source>
        <dbReference type="EMBL" id="MBR0562785.1"/>
    </source>
</evidence>
<keyword evidence="4 8" id="KW-0732">Signal</keyword>
<protein>
    <submittedName>
        <fullName evidence="10">M28 family peptidase</fullName>
    </submittedName>
</protein>
<name>A0A8J7VT88_9GAMM</name>
<reference evidence="10" key="2">
    <citation type="submission" date="2021-04" db="EMBL/GenBank/DDBJ databases">
        <authorList>
            <person name="Karlyshev A.V."/>
        </authorList>
    </citation>
    <scope>NUCLEOTIDE SEQUENCE</scope>
    <source>
        <strain evidence="10">LMG 29479</strain>
    </source>
</reference>
<comment type="caution">
    <text evidence="10">The sequence shown here is derived from an EMBL/GenBank/DDBJ whole genome shotgun (WGS) entry which is preliminary data.</text>
</comment>
<dbReference type="EMBL" id="JAGQFT020000009">
    <property type="protein sequence ID" value="MBS7458195.1"/>
    <property type="molecule type" value="Genomic_DNA"/>
</dbReference>
<organism evidence="10">
    <name type="scientific">Coralloluteibacterium stylophorae</name>
    <dbReference type="NCBI Taxonomy" id="1776034"/>
    <lineage>
        <taxon>Bacteria</taxon>
        <taxon>Pseudomonadati</taxon>
        <taxon>Pseudomonadota</taxon>
        <taxon>Gammaproteobacteria</taxon>
        <taxon>Lysobacterales</taxon>
        <taxon>Lysobacteraceae</taxon>
        <taxon>Coralloluteibacterium</taxon>
    </lineage>
</organism>
<proteinExistence type="predicted"/>
<dbReference type="PANTHER" id="PTHR12147">
    <property type="entry name" value="METALLOPEPTIDASE M28 FAMILY MEMBER"/>
    <property type="match status" value="1"/>
</dbReference>
<dbReference type="SUPFAM" id="SSF53187">
    <property type="entry name" value="Zn-dependent exopeptidases"/>
    <property type="match status" value="1"/>
</dbReference>
<feature type="compositionally biased region" description="Low complexity" evidence="7">
    <location>
        <begin position="543"/>
        <end position="554"/>
    </location>
</feature>
<dbReference type="EMBL" id="JAGQFT010000074">
    <property type="protein sequence ID" value="MBR0562785.1"/>
    <property type="molecule type" value="Genomic_DNA"/>
</dbReference>
<dbReference type="Pfam" id="PF04389">
    <property type="entry name" value="Peptidase_M28"/>
    <property type="match status" value="1"/>
</dbReference>
<evidence type="ECO:0000313" key="12">
    <source>
        <dbReference type="Proteomes" id="UP000675747"/>
    </source>
</evidence>
<sequence length="554" mass="58815">MRLVPLSLAVVLALPALALAAPPLPGGGISGDSLARDIGTLASDAFEGRAPGTAGEDRTVDYLVRRFREAGLEPAGEDGGWTQTVELVRSEIEGTPALSIAVEGERQALTQGEEIAVETLRPGARVHLEDVPLVFVGYGVHAPELGWDDYAGQDLHGKVAVVLVNDPDFETPEPGLFGGRAITYYGRWSYKYEEAARRGAAGVLIVHETAPAAYPWATVRAGRLGPQYDIVRDDAEAAHVPVRGWIQRDLAESLFARAGLDLEAQKRAAQRKGFVPVPLAEATFSADFGVERSRITSRNVLGLLPGDARPEETVVVSAHWDALGKDEGGGDGDPVHHGAVDNATGTASLIELARVFAAGERPDRSLLFLATTAEESGLLGAMYYAANPLRPLATTAADINMEMWSPDGPTHDISTWGMGHVSLERDVAAAAAVDGRRWSPDPKPEAGFFYRADHFAFAKAGVPAITVGPGMDQLEGGTAEGEADRAAYFATAYHQAADTYDADWDMRGPVTDLTTVYRLVEDIANDAGWPQWDAGSEFEAERAGSAAARAAAGD</sequence>
<evidence type="ECO:0000313" key="11">
    <source>
        <dbReference type="EMBL" id="MBS7458195.1"/>
    </source>
</evidence>
<accession>A0A8J7VT88</accession>
<evidence type="ECO:0000256" key="3">
    <source>
        <dbReference type="ARBA" id="ARBA00022723"/>
    </source>
</evidence>
<keyword evidence="12" id="KW-1185">Reference proteome</keyword>
<feature type="signal peptide" evidence="8">
    <location>
        <begin position="1"/>
        <end position="20"/>
    </location>
</feature>
<keyword evidence="5" id="KW-0378">Hydrolase</keyword>
<dbReference type="RefSeq" id="WP_211926711.1">
    <property type="nucleotide sequence ID" value="NZ_JAGQFT020000009.1"/>
</dbReference>
<keyword evidence="1" id="KW-0031">Aminopeptidase</keyword>
<evidence type="ECO:0000259" key="9">
    <source>
        <dbReference type="Pfam" id="PF04389"/>
    </source>
</evidence>
<dbReference type="GO" id="GO:0006508">
    <property type="term" value="P:proteolysis"/>
    <property type="evidence" value="ECO:0007669"/>
    <property type="project" value="UniProtKB-KW"/>
</dbReference>
<evidence type="ECO:0000256" key="4">
    <source>
        <dbReference type="ARBA" id="ARBA00022729"/>
    </source>
</evidence>
<keyword evidence="3" id="KW-0479">Metal-binding</keyword>